<gene>
    <name evidence="2" type="ORF">Cgig2_025783</name>
</gene>
<evidence type="ECO:0000313" key="3">
    <source>
        <dbReference type="Proteomes" id="UP001153076"/>
    </source>
</evidence>
<dbReference type="Proteomes" id="UP001153076">
    <property type="component" value="Unassembled WGS sequence"/>
</dbReference>
<feature type="domain" description="F-box" evidence="1">
    <location>
        <begin position="20"/>
        <end position="69"/>
    </location>
</feature>
<reference evidence="2" key="1">
    <citation type="submission" date="2022-04" db="EMBL/GenBank/DDBJ databases">
        <title>Carnegiea gigantea Genome sequencing and assembly v2.</title>
        <authorList>
            <person name="Copetti D."/>
            <person name="Sanderson M.J."/>
            <person name="Burquez A."/>
            <person name="Wojciechowski M.F."/>
        </authorList>
    </citation>
    <scope>NUCLEOTIDE SEQUENCE</scope>
    <source>
        <strain evidence="2">SGP5-SGP5p</strain>
        <tissue evidence="2">Aerial part</tissue>
    </source>
</reference>
<dbReference type="EMBL" id="JAKOGI010003246">
    <property type="protein sequence ID" value="KAJ8420660.1"/>
    <property type="molecule type" value="Genomic_DNA"/>
</dbReference>
<dbReference type="SUPFAM" id="SSF81383">
    <property type="entry name" value="F-box domain"/>
    <property type="match status" value="1"/>
</dbReference>
<protein>
    <recommendedName>
        <fullName evidence="1">F-box domain-containing protein</fullName>
    </recommendedName>
</protein>
<dbReference type="PANTHER" id="PTHR31672">
    <property type="entry name" value="BNACNNG10540D PROTEIN"/>
    <property type="match status" value="1"/>
</dbReference>
<proteinExistence type="predicted"/>
<accession>A0A9Q1GKB0</accession>
<dbReference type="AlphaFoldDB" id="A0A9Q1GKB0"/>
<dbReference type="PANTHER" id="PTHR31672:SF13">
    <property type="entry name" value="F-BOX PROTEIN CPR30-LIKE"/>
    <property type="match status" value="1"/>
</dbReference>
<sequence>MAEIPPQAQAHAHAWLRRLADGIRALPQELLTEMLVRLPAEDICQWMVASKRFYNLVTSSYFTQMWIDYHYPHFQQQIILLSEGNFFSLNLADFDHEELPTELEPTGLVEIDPPVVDGFEEQIFLLGSARGLLLLGVGYEFDFWIWNPLLRRVGHVLAPPEVVWEGDGLRLGFGFVNDKFHLVILSLSREVEGGTLKLDAYVLVLGDPQEQWVLLECPVKLPSGALLSGTSNDLVNDAVVVWSVYWPAYHDNVHSIWAFDLQTRTFICDGVLGGRLYTYRRVDDSQVEVWRLENFGEWELWTRVTSFDMDADFPGLEEEDDNAGNVNVIADEFQGVVAATAIRHRLLVYTSEDHLIGYDPVNSRYFFFGDYGEHIPIIDNSPDLPELEVVSYQESLIWPYTR</sequence>
<comment type="caution">
    <text evidence="2">The sequence shown here is derived from an EMBL/GenBank/DDBJ whole genome shotgun (WGS) entry which is preliminary data.</text>
</comment>
<dbReference type="InterPro" id="IPR001810">
    <property type="entry name" value="F-box_dom"/>
</dbReference>
<dbReference type="PROSITE" id="PS50181">
    <property type="entry name" value="FBOX"/>
    <property type="match status" value="1"/>
</dbReference>
<evidence type="ECO:0000313" key="2">
    <source>
        <dbReference type="EMBL" id="KAJ8420660.1"/>
    </source>
</evidence>
<dbReference type="InterPro" id="IPR050796">
    <property type="entry name" value="SCF_F-box_component"/>
</dbReference>
<evidence type="ECO:0000259" key="1">
    <source>
        <dbReference type="PROSITE" id="PS50181"/>
    </source>
</evidence>
<name>A0A9Q1GKB0_9CARY</name>
<keyword evidence="3" id="KW-1185">Reference proteome</keyword>
<dbReference type="InterPro" id="IPR036047">
    <property type="entry name" value="F-box-like_dom_sf"/>
</dbReference>
<organism evidence="2 3">
    <name type="scientific">Carnegiea gigantea</name>
    <dbReference type="NCBI Taxonomy" id="171969"/>
    <lineage>
        <taxon>Eukaryota</taxon>
        <taxon>Viridiplantae</taxon>
        <taxon>Streptophyta</taxon>
        <taxon>Embryophyta</taxon>
        <taxon>Tracheophyta</taxon>
        <taxon>Spermatophyta</taxon>
        <taxon>Magnoliopsida</taxon>
        <taxon>eudicotyledons</taxon>
        <taxon>Gunneridae</taxon>
        <taxon>Pentapetalae</taxon>
        <taxon>Caryophyllales</taxon>
        <taxon>Cactineae</taxon>
        <taxon>Cactaceae</taxon>
        <taxon>Cactoideae</taxon>
        <taxon>Echinocereeae</taxon>
        <taxon>Carnegiea</taxon>
    </lineage>
</organism>
<dbReference type="OrthoDB" id="1826247at2759"/>